<reference evidence="3" key="2">
    <citation type="submission" date="2015-01" db="EMBL/GenBank/DDBJ databases">
        <title>Evolutionary Origins and Diversification of the Mycorrhizal Mutualists.</title>
        <authorList>
            <consortium name="DOE Joint Genome Institute"/>
            <consortium name="Mycorrhizal Genomics Consortium"/>
            <person name="Kohler A."/>
            <person name="Kuo A."/>
            <person name="Nagy L.G."/>
            <person name="Floudas D."/>
            <person name="Copeland A."/>
            <person name="Barry K.W."/>
            <person name="Cichocki N."/>
            <person name="Veneault-Fourrey C."/>
            <person name="LaButti K."/>
            <person name="Lindquist E.A."/>
            <person name="Lipzen A."/>
            <person name="Lundell T."/>
            <person name="Morin E."/>
            <person name="Murat C."/>
            <person name="Riley R."/>
            <person name="Ohm R."/>
            <person name="Sun H."/>
            <person name="Tunlid A."/>
            <person name="Henrissat B."/>
            <person name="Grigoriev I.V."/>
            <person name="Hibbett D.S."/>
            <person name="Martin F."/>
        </authorList>
    </citation>
    <scope>NUCLEOTIDE SEQUENCE [LARGE SCALE GENOMIC DNA]</scope>
    <source>
        <strain evidence="3">441</strain>
    </source>
</reference>
<protein>
    <submittedName>
        <fullName evidence="2">Uncharacterized protein</fullName>
    </submittedName>
</protein>
<proteinExistence type="predicted"/>
<evidence type="ECO:0000313" key="3">
    <source>
        <dbReference type="Proteomes" id="UP000054018"/>
    </source>
</evidence>
<evidence type="ECO:0000313" key="2">
    <source>
        <dbReference type="EMBL" id="KIK17406.1"/>
    </source>
</evidence>
<sequence length="51" mass="5721">MSDKGSTATPSFHPSRRSADNLVERMMNELQEAVRPLKSVFVPILPVCYTL</sequence>
<organism evidence="2 3">
    <name type="scientific">Pisolithus microcarpus 441</name>
    <dbReference type="NCBI Taxonomy" id="765257"/>
    <lineage>
        <taxon>Eukaryota</taxon>
        <taxon>Fungi</taxon>
        <taxon>Dikarya</taxon>
        <taxon>Basidiomycota</taxon>
        <taxon>Agaricomycotina</taxon>
        <taxon>Agaricomycetes</taxon>
        <taxon>Agaricomycetidae</taxon>
        <taxon>Boletales</taxon>
        <taxon>Sclerodermatineae</taxon>
        <taxon>Pisolithaceae</taxon>
        <taxon>Pisolithus</taxon>
    </lineage>
</organism>
<dbReference type="Proteomes" id="UP000054018">
    <property type="component" value="Unassembled WGS sequence"/>
</dbReference>
<gene>
    <name evidence="2" type="ORF">PISMIDRAFT_227384</name>
</gene>
<feature type="region of interest" description="Disordered" evidence="1">
    <location>
        <begin position="1"/>
        <end position="20"/>
    </location>
</feature>
<feature type="compositionally biased region" description="Polar residues" evidence="1">
    <location>
        <begin position="1"/>
        <end position="12"/>
    </location>
</feature>
<dbReference type="EMBL" id="KN833829">
    <property type="protein sequence ID" value="KIK17406.1"/>
    <property type="molecule type" value="Genomic_DNA"/>
</dbReference>
<evidence type="ECO:0000256" key="1">
    <source>
        <dbReference type="SAM" id="MobiDB-lite"/>
    </source>
</evidence>
<accession>A0A0C9YL58</accession>
<dbReference type="HOGENOM" id="CLU_3107255_0_0_1"/>
<keyword evidence="3" id="KW-1185">Reference proteome</keyword>
<dbReference type="AlphaFoldDB" id="A0A0C9YL58"/>
<reference evidence="2 3" key="1">
    <citation type="submission" date="2014-04" db="EMBL/GenBank/DDBJ databases">
        <authorList>
            <consortium name="DOE Joint Genome Institute"/>
            <person name="Kuo A."/>
            <person name="Kohler A."/>
            <person name="Costa M.D."/>
            <person name="Nagy L.G."/>
            <person name="Floudas D."/>
            <person name="Copeland A."/>
            <person name="Barry K.W."/>
            <person name="Cichocki N."/>
            <person name="Veneault-Fourrey C."/>
            <person name="LaButti K."/>
            <person name="Lindquist E.A."/>
            <person name="Lipzen A."/>
            <person name="Lundell T."/>
            <person name="Morin E."/>
            <person name="Murat C."/>
            <person name="Sun H."/>
            <person name="Tunlid A."/>
            <person name="Henrissat B."/>
            <person name="Grigoriev I.V."/>
            <person name="Hibbett D.S."/>
            <person name="Martin F."/>
            <person name="Nordberg H.P."/>
            <person name="Cantor M.N."/>
            <person name="Hua S.X."/>
        </authorList>
    </citation>
    <scope>NUCLEOTIDE SEQUENCE [LARGE SCALE GENOMIC DNA]</scope>
    <source>
        <strain evidence="2 3">441</strain>
    </source>
</reference>
<name>A0A0C9YL58_9AGAM</name>